<dbReference type="PANTHER" id="PTHR10161">
    <property type="entry name" value="TARTRATE-RESISTANT ACID PHOSPHATASE TYPE 5"/>
    <property type="match status" value="1"/>
</dbReference>
<sequence>MVSTIFYREAATFDIEDKDKYFGLEEKNAQIAYEYRQRQLKTIKGFVALIGLSVAVALFVGFPRENNERISQYCPSDFDVNEVDLVFFVIGDWGRNGSKSQRRGADLMLTLAHCMNPSFVISTGDNFYNFGLNSASDPTFTKSFSDIYNSSSLDIPWYAVLGNHDYGDSIDLLSDVDNRCNATSYNKDINLCPPGCCYSPIWQTTPYTHARDRRWHAQQGVWSFSKTIPGSGSLVDFVMMDTSPLVERYSQEPWAKLPKGLDTMRRTALLKDTLSTLARVHRRKSAWRIAVGHHPVYSLGVHCAGSHGDCASMAPLKKPLNEYGYAVHFAGHDHNLQMLVPSAETTAYVVSGAGSNTRAGEFTEKVMNVPEHKEMTKFVAEDQGFVAVTIRGDLMKLYFFTAGNAEKAAFVQEVIRPGKA</sequence>
<proteinExistence type="predicted"/>
<feature type="domain" description="Calcineurin-like phosphoesterase" evidence="4">
    <location>
        <begin position="87"/>
        <end position="335"/>
    </location>
</feature>
<keyword evidence="3" id="KW-0812">Transmembrane</keyword>
<dbReference type="AlphaFoldDB" id="A0A7S0VAQ3"/>
<dbReference type="GO" id="GO:0016787">
    <property type="term" value="F:hydrolase activity"/>
    <property type="evidence" value="ECO:0007669"/>
    <property type="project" value="UniProtKB-KW"/>
</dbReference>
<evidence type="ECO:0000259" key="4">
    <source>
        <dbReference type="Pfam" id="PF00149"/>
    </source>
</evidence>
<organism evidence="5">
    <name type="scientific">Polytomella parva</name>
    <dbReference type="NCBI Taxonomy" id="51329"/>
    <lineage>
        <taxon>Eukaryota</taxon>
        <taxon>Viridiplantae</taxon>
        <taxon>Chlorophyta</taxon>
        <taxon>core chlorophytes</taxon>
        <taxon>Chlorophyceae</taxon>
        <taxon>CS clade</taxon>
        <taxon>Chlamydomonadales</taxon>
        <taxon>Chlamydomonadaceae</taxon>
        <taxon>Polytomella</taxon>
    </lineage>
</organism>
<reference evidence="5" key="1">
    <citation type="submission" date="2021-01" db="EMBL/GenBank/DDBJ databases">
        <authorList>
            <person name="Corre E."/>
            <person name="Pelletier E."/>
            <person name="Niang G."/>
            <person name="Scheremetjew M."/>
            <person name="Finn R."/>
            <person name="Kale V."/>
            <person name="Holt S."/>
            <person name="Cochrane G."/>
            <person name="Meng A."/>
            <person name="Brown T."/>
            <person name="Cohen L."/>
        </authorList>
    </citation>
    <scope>NUCLEOTIDE SEQUENCE</scope>
    <source>
        <strain evidence="5">SAG 63-3</strain>
    </source>
</reference>
<dbReference type="SUPFAM" id="SSF56300">
    <property type="entry name" value="Metallo-dependent phosphatases"/>
    <property type="match status" value="1"/>
</dbReference>
<dbReference type="Pfam" id="PF00149">
    <property type="entry name" value="Metallophos"/>
    <property type="match status" value="1"/>
</dbReference>
<keyword evidence="3" id="KW-0472">Membrane</keyword>
<dbReference type="InterPro" id="IPR004843">
    <property type="entry name" value="Calcineurin-like_PHP"/>
</dbReference>
<name>A0A7S0VAQ3_9CHLO</name>
<dbReference type="EMBL" id="HBFM01021278">
    <property type="protein sequence ID" value="CAD8778753.1"/>
    <property type="molecule type" value="Transcribed_RNA"/>
</dbReference>
<gene>
    <name evidence="5" type="ORF">PPAR00522_LOCUS13863</name>
</gene>
<evidence type="ECO:0000256" key="3">
    <source>
        <dbReference type="SAM" id="Phobius"/>
    </source>
</evidence>
<evidence type="ECO:0000313" key="5">
    <source>
        <dbReference type="EMBL" id="CAD8778753.1"/>
    </source>
</evidence>
<dbReference type="InterPro" id="IPR051558">
    <property type="entry name" value="Metallophosphoesterase_PAP"/>
</dbReference>
<evidence type="ECO:0000256" key="1">
    <source>
        <dbReference type="ARBA" id="ARBA00022729"/>
    </source>
</evidence>
<accession>A0A7S0VAQ3</accession>
<keyword evidence="2" id="KW-0378">Hydrolase</keyword>
<dbReference type="InterPro" id="IPR029052">
    <property type="entry name" value="Metallo-depent_PP-like"/>
</dbReference>
<dbReference type="Gene3D" id="3.60.21.10">
    <property type="match status" value="1"/>
</dbReference>
<feature type="transmembrane region" description="Helical" evidence="3">
    <location>
        <begin position="45"/>
        <end position="62"/>
    </location>
</feature>
<evidence type="ECO:0000256" key="2">
    <source>
        <dbReference type="ARBA" id="ARBA00022801"/>
    </source>
</evidence>
<dbReference type="PANTHER" id="PTHR10161:SF14">
    <property type="entry name" value="TARTRATE-RESISTANT ACID PHOSPHATASE TYPE 5"/>
    <property type="match status" value="1"/>
</dbReference>
<keyword evidence="3" id="KW-1133">Transmembrane helix</keyword>
<protein>
    <recommendedName>
        <fullName evidence="4">Calcineurin-like phosphoesterase domain-containing protein</fullName>
    </recommendedName>
</protein>
<keyword evidence="1" id="KW-0732">Signal</keyword>